<gene>
    <name evidence="1" type="ORF">MCB1EB_1382</name>
</gene>
<keyword evidence="2" id="KW-1185">Reference proteome</keyword>
<dbReference type="RefSeq" id="WP_045366642.1">
    <property type="nucleotide sequence ID" value="NZ_AP018150.1"/>
</dbReference>
<dbReference type="InterPro" id="IPR039552">
    <property type="entry name" value="IS66_C"/>
</dbReference>
<dbReference type="PANTHER" id="PTHR33678">
    <property type="entry name" value="BLL1576 PROTEIN"/>
    <property type="match status" value="1"/>
</dbReference>
<evidence type="ECO:0000313" key="2">
    <source>
        <dbReference type="Proteomes" id="UP000282597"/>
    </source>
</evidence>
<dbReference type="InterPro" id="IPR004291">
    <property type="entry name" value="Transposase_IS66_central"/>
</dbReference>
<reference evidence="1 2" key="1">
    <citation type="journal article" date="2018" name="Microbes Environ.">
        <title>Comparative Genomic Insights into Endofungal Lifestyles of Two Bacterial Endosymbionts, Mycoavidus cysteinexigens and Burkholderia rhizoxinica.</title>
        <authorList>
            <person name="Sharmin D."/>
            <person name="Guo Y."/>
            <person name="Nishizawa T."/>
            <person name="Ohshima S."/>
            <person name="Sato Y."/>
            <person name="Takashima Y."/>
            <person name="Narisawa K."/>
            <person name="Ohta H."/>
        </authorList>
    </citation>
    <scope>NUCLEOTIDE SEQUENCE [LARGE SCALE GENOMIC DNA]</scope>
    <source>
        <strain evidence="1 2">B1-EB</strain>
    </source>
</reference>
<organism evidence="1 2">
    <name type="scientific">Mycoavidus cysteinexigens</name>
    <dbReference type="NCBI Taxonomy" id="1553431"/>
    <lineage>
        <taxon>Bacteria</taxon>
        <taxon>Pseudomonadati</taxon>
        <taxon>Pseudomonadota</taxon>
        <taxon>Betaproteobacteria</taxon>
        <taxon>Burkholderiales</taxon>
        <taxon>Burkholderiaceae</taxon>
        <taxon>Mycoavidus</taxon>
    </lineage>
</organism>
<dbReference type="AlphaFoldDB" id="A0A2Z6EVR5"/>
<dbReference type="Pfam" id="PF13005">
    <property type="entry name" value="zf-IS66"/>
    <property type="match status" value="1"/>
</dbReference>
<protein>
    <submittedName>
        <fullName evidence="1">Transposase IS66</fullName>
    </submittedName>
</protein>
<dbReference type="Pfam" id="PF13817">
    <property type="entry name" value="DDE_Tnp_IS66_C"/>
    <property type="match status" value="1"/>
</dbReference>
<dbReference type="InterPro" id="IPR024474">
    <property type="entry name" value="Znf_dom_IS66"/>
</dbReference>
<sequence length="512" mass="57576">MNLDAEIAPFKLNEHAEQWLAARCAHWQNETDKIQAELRLAQLKIQALTLELAHHKRLRFGHKSEALTSEQRSLFEETWETDLGEIQAQVTEHLLPSSRTPRQSAGRQALPEHLPRIEHRHEPESCDCAQCGQALVKISEDVSEQLDVEPARFFVHRHIRPQYACRACETMSAAPVPAAIIDGGLASPGLLTWITASKYLDHLPLYRLEAIAERQGVHLARSSLAQWIGQTGAALQPLAERLAELLRERAVLHADETPVAQLDPGKGKTKRAYLWAYRSNDLDTGPPIAVFDYQLSRSGSHAQTFLQGWQGDLVVDDFKGYKALFSKGIAEVGCMAHARRKFFDLYAANQSPLAQQALEMIGELYEIEKRARASPGECEALRRKETIPKLQTYHQWLLETRVTVADNSALARAIDYSLRRWQALSRFAHSANLPIDNNAIENIIRPIAVGRKNWLFIGSERAGRRAAAIQSLFATAKLNGLDPAAWLKDTLEKLPAWPHRRIDELLPLPPPL</sequence>
<name>A0A2Z6EVR5_9BURK</name>
<dbReference type="PANTHER" id="PTHR33678:SF1">
    <property type="entry name" value="BLL1576 PROTEIN"/>
    <property type="match status" value="1"/>
</dbReference>
<dbReference type="EMBL" id="AP018150">
    <property type="protein sequence ID" value="BBE09543.1"/>
    <property type="molecule type" value="Genomic_DNA"/>
</dbReference>
<dbReference type="InterPro" id="IPR052344">
    <property type="entry name" value="Transposase-related"/>
</dbReference>
<dbReference type="Pfam" id="PF13007">
    <property type="entry name" value="LZ_Tnp_IS66"/>
    <property type="match status" value="1"/>
</dbReference>
<dbReference type="Proteomes" id="UP000282597">
    <property type="component" value="Chromosome"/>
</dbReference>
<dbReference type="Pfam" id="PF03050">
    <property type="entry name" value="DDE_Tnp_IS66"/>
    <property type="match status" value="1"/>
</dbReference>
<dbReference type="NCBIfam" id="NF033517">
    <property type="entry name" value="transpos_IS66"/>
    <property type="match status" value="1"/>
</dbReference>
<dbReference type="InterPro" id="IPR024463">
    <property type="entry name" value="Transposase_TnpC_homeodom"/>
</dbReference>
<dbReference type="KEGG" id="mcys:MCB1EB_1382"/>
<accession>A0A2Z6EVR5</accession>
<evidence type="ECO:0000313" key="1">
    <source>
        <dbReference type="EMBL" id="BBE09543.1"/>
    </source>
</evidence>
<proteinExistence type="predicted"/>